<dbReference type="EMBL" id="MU393462">
    <property type="protein sequence ID" value="KAI4866214.1"/>
    <property type="molecule type" value="Genomic_DNA"/>
</dbReference>
<comment type="caution">
    <text evidence="1">The sequence shown here is derived from an EMBL/GenBank/DDBJ whole genome shotgun (WGS) entry which is preliminary data.</text>
</comment>
<organism evidence="1 2">
    <name type="scientific">Hypoxylon rubiginosum</name>
    <dbReference type="NCBI Taxonomy" id="110542"/>
    <lineage>
        <taxon>Eukaryota</taxon>
        <taxon>Fungi</taxon>
        <taxon>Dikarya</taxon>
        <taxon>Ascomycota</taxon>
        <taxon>Pezizomycotina</taxon>
        <taxon>Sordariomycetes</taxon>
        <taxon>Xylariomycetidae</taxon>
        <taxon>Xylariales</taxon>
        <taxon>Hypoxylaceae</taxon>
        <taxon>Hypoxylon</taxon>
    </lineage>
</organism>
<keyword evidence="2" id="KW-1185">Reference proteome</keyword>
<dbReference type="Proteomes" id="UP001497700">
    <property type="component" value="Unassembled WGS sequence"/>
</dbReference>
<reference evidence="1 2" key="1">
    <citation type="journal article" date="2022" name="New Phytol.">
        <title>Ecological generalism drives hyperdiversity of secondary metabolite gene clusters in xylarialean endophytes.</title>
        <authorList>
            <person name="Franco M.E.E."/>
            <person name="Wisecaver J.H."/>
            <person name="Arnold A.E."/>
            <person name="Ju Y.M."/>
            <person name="Slot J.C."/>
            <person name="Ahrendt S."/>
            <person name="Moore L.P."/>
            <person name="Eastman K.E."/>
            <person name="Scott K."/>
            <person name="Konkel Z."/>
            <person name="Mondo S.J."/>
            <person name="Kuo A."/>
            <person name="Hayes R.D."/>
            <person name="Haridas S."/>
            <person name="Andreopoulos B."/>
            <person name="Riley R."/>
            <person name="LaButti K."/>
            <person name="Pangilinan J."/>
            <person name="Lipzen A."/>
            <person name="Amirebrahimi M."/>
            <person name="Yan J."/>
            <person name="Adam C."/>
            <person name="Keymanesh K."/>
            <person name="Ng V."/>
            <person name="Louie K."/>
            <person name="Northen T."/>
            <person name="Drula E."/>
            <person name="Henrissat B."/>
            <person name="Hsieh H.M."/>
            <person name="Youens-Clark K."/>
            <person name="Lutzoni F."/>
            <person name="Miadlikowska J."/>
            <person name="Eastwood D.C."/>
            <person name="Hamelin R.C."/>
            <person name="Grigoriev I.V."/>
            <person name="U'Ren J.M."/>
        </authorList>
    </citation>
    <scope>NUCLEOTIDE SEQUENCE [LARGE SCALE GENOMIC DNA]</scope>
    <source>
        <strain evidence="1 2">CBS 119005</strain>
    </source>
</reference>
<name>A0ACB9Z372_9PEZI</name>
<gene>
    <name evidence="1" type="ORF">F4820DRAFT_417976</name>
</gene>
<evidence type="ECO:0000313" key="1">
    <source>
        <dbReference type="EMBL" id="KAI4866214.1"/>
    </source>
</evidence>
<accession>A0ACB9Z372</accession>
<sequence>MRAMLLAGLGMLAGTALAHKVRLIIDTDMLNFDDDPMAIGEANILQNWGQVELIGVLSCINSRYAPPAIDAIDTFFGHPDIPTAVQKPVDNLTTWPDHPEFGDYLTGLTFNFTEDVRDGANVPDPVTAYRFLLSTSADDSITIAAIGFYDNLFQLMNSGPDEISPLTGAELLSTKVRELVVQANDVGFSYNTGTYDPAYAEAVLNWWPGRLTFASDEVGENTIIGRRITTELDPETNPLGFALRANIGYGQSHPVWDAVAVYYAVCGIDDVFHWKYPHGGRATLNGSAIATWQNATAAEGDGLQNSIQFRMPNTTFAARLENALLWEPGQPVPEARTWCNKH</sequence>
<protein>
    <submittedName>
        <fullName evidence="1">Uncharacterized protein</fullName>
    </submittedName>
</protein>
<proteinExistence type="predicted"/>
<evidence type="ECO:0000313" key="2">
    <source>
        <dbReference type="Proteomes" id="UP001497700"/>
    </source>
</evidence>